<gene>
    <name evidence="9" type="ORF">J3R30DRAFT_3280502</name>
    <name evidence="8" type="ORF">J3R30DRAFT_3290235</name>
</gene>
<dbReference type="PANTHER" id="PTHR19918">
    <property type="entry name" value="CELL DIVISION CYCLE 20 CDC20 FIZZY -RELATED"/>
    <property type="match status" value="1"/>
</dbReference>
<evidence type="ECO:0000256" key="4">
    <source>
        <dbReference type="ARBA" id="ARBA00023306"/>
    </source>
</evidence>
<keyword evidence="2 5" id="KW-0853">WD repeat</keyword>
<feature type="domain" description="CDC20/Fizzy WD40" evidence="7">
    <location>
        <begin position="196"/>
        <end position="525"/>
    </location>
</feature>
<dbReference type="GO" id="GO:1905786">
    <property type="term" value="P:positive regulation of anaphase-promoting complex-dependent catabolic process"/>
    <property type="evidence" value="ECO:0007669"/>
    <property type="project" value="TreeGrafter"/>
</dbReference>
<feature type="repeat" description="WD" evidence="5">
    <location>
        <begin position="494"/>
        <end position="535"/>
    </location>
</feature>
<keyword evidence="3" id="KW-0677">Repeat</keyword>
<evidence type="ECO:0000256" key="6">
    <source>
        <dbReference type="SAM" id="MobiDB-lite"/>
    </source>
</evidence>
<proteinExistence type="inferred from homology"/>
<feature type="repeat" description="WD" evidence="5">
    <location>
        <begin position="332"/>
        <end position="370"/>
    </location>
</feature>
<dbReference type="AlphaFoldDB" id="A0A9W9DNE2"/>
<dbReference type="GO" id="GO:0005680">
    <property type="term" value="C:anaphase-promoting complex"/>
    <property type="evidence" value="ECO:0007669"/>
    <property type="project" value="TreeGrafter"/>
</dbReference>
<dbReference type="EMBL" id="JAOTPV010000009">
    <property type="protein sequence ID" value="KAJ4478495.1"/>
    <property type="molecule type" value="Genomic_DNA"/>
</dbReference>
<evidence type="ECO:0000313" key="10">
    <source>
        <dbReference type="Proteomes" id="UP001150266"/>
    </source>
</evidence>
<dbReference type="Proteomes" id="UP001150266">
    <property type="component" value="Unassembled WGS sequence"/>
</dbReference>
<dbReference type="InterPro" id="IPR001680">
    <property type="entry name" value="WD40_rpt"/>
</dbReference>
<name>A0A9W9DNE2_9AGAR</name>
<dbReference type="InterPro" id="IPR033010">
    <property type="entry name" value="Cdc20/Fizzy"/>
</dbReference>
<evidence type="ECO:0000313" key="9">
    <source>
        <dbReference type="EMBL" id="KAJ4487628.1"/>
    </source>
</evidence>
<dbReference type="PROSITE" id="PS00678">
    <property type="entry name" value="WD_REPEATS_1"/>
    <property type="match status" value="2"/>
</dbReference>
<dbReference type="GO" id="GO:1990757">
    <property type="term" value="F:ubiquitin ligase activator activity"/>
    <property type="evidence" value="ECO:0007669"/>
    <property type="project" value="TreeGrafter"/>
</dbReference>
<keyword evidence="10" id="KW-1185">Reference proteome</keyword>
<accession>A0A9W9DNE2</accession>
<dbReference type="OrthoDB" id="10263272at2759"/>
<dbReference type="InterPro" id="IPR036322">
    <property type="entry name" value="WD40_repeat_dom_sf"/>
</dbReference>
<evidence type="ECO:0000256" key="5">
    <source>
        <dbReference type="PROSITE-ProRule" id="PRU00221"/>
    </source>
</evidence>
<keyword evidence="4" id="KW-0131">Cell cycle</keyword>
<dbReference type="Gene3D" id="2.130.10.10">
    <property type="entry name" value="YVTN repeat-like/Quinoprotein amine dehydrogenase"/>
    <property type="match status" value="1"/>
</dbReference>
<dbReference type="InterPro" id="IPR056150">
    <property type="entry name" value="WD40_CDC20-Fz"/>
</dbReference>
<dbReference type="PANTHER" id="PTHR19918:SF1">
    <property type="entry name" value="FIZZY-RELATED PROTEIN HOMOLOG"/>
    <property type="match status" value="1"/>
</dbReference>
<dbReference type="SUPFAM" id="SSF50978">
    <property type="entry name" value="WD40 repeat-like"/>
    <property type="match status" value="1"/>
</dbReference>
<dbReference type="GO" id="GO:0031145">
    <property type="term" value="P:anaphase-promoting complex-dependent catabolic process"/>
    <property type="evidence" value="ECO:0007669"/>
    <property type="project" value="TreeGrafter"/>
</dbReference>
<evidence type="ECO:0000256" key="1">
    <source>
        <dbReference type="ARBA" id="ARBA00006445"/>
    </source>
</evidence>
<dbReference type="SMART" id="SM00320">
    <property type="entry name" value="WD40"/>
    <property type="match status" value="5"/>
</dbReference>
<protein>
    <submittedName>
        <fullName evidence="8">WD40 repeat-like protein</fullName>
    </submittedName>
</protein>
<comment type="similarity">
    <text evidence="1">Belongs to the WD repeat CDC20/Fizzy family.</text>
</comment>
<dbReference type="EMBL" id="JAOTPV010000002">
    <property type="protein sequence ID" value="KAJ4487628.1"/>
    <property type="molecule type" value="Genomic_DNA"/>
</dbReference>
<evidence type="ECO:0000256" key="3">
    <source>
        <dbReference type="ARBA" id="ARBA00022737"/>
    </source>
</evidence>
<feature type="compositionally biased region" description="Low complexity" evidence="6">
    <location>
        <begin position="376"/>
        <end position="387"/>
    </location>
</feature>
<sequence length="549" mass="61260">MPSFRHSRFGKRLRDVYGSPEIEELPDRKRRRIDPHSPINSPSRPQKSKVLPKSSARLKNASPFRLKTPPRIEIGDRFVPSRKDNIQASYNLDEEARSCTLDLFPNSVKDRCSTDCANDLYKSVLRSEFTSSPSTPRRIFTYHSPQNSLPESKVRLNDPTDDTYQFSPLHSQTRELVIQSRSRRIREVPRAPYRALAVPDLPDDFYTSLLDWSPGGTLGVGLLSDIYMWRSDTCESTALCMIPDEMDSYSALAWMQTVPIMALGTYDGHLEVYDASTRQLVRRYQNAHNDQNGNNCIGSISWTSNVFSSGSGDRSVKHWDYRDSSAKPFKQSNGHKREVCGVKWNTDGGVHSSLLASGGADTRVCIWDLRGSMRESGSTAGSNSSSSQKHGKVDGGRPLYEFTKHRATVKGLAWDPHNSSILASGGGAQDRCIRIWNTTTGTMLNEVDTLSQVCNLVWSVNSRELVSTHGFSPMTSGNQICIWGYPSMSRVCCLSGHRERVQHVALSPDGDTIVTASSDQSMCFWNILPGKTSVVRSGDSILDYGKLIR</sequence>
<comment type="caution">
    <text evidence="8">The sequence shown here is derived from an EMBL/GenBank/DDBJ whole genome shotgun (WGS) entry which is preliminary data.</text>
</comment>
<evidence type="ECO:0000313" key="8">
    <source>
        <dbReference type="EMBL" id="KAJ4478495.1"/>
    </source>
</evidence>
<dbReference type="InterPro" id="IPR015943">
    <property type="entry name" value="WD40/YVTN_repeat-like_dom_sf"/>
</dbReference>
<dbReference type="PROSITE" id="PS50294">
    <property type="entry name" value="WD_REPEATS_REGION"/>
    <property type="match status" value="2"/>
</dbReference>
<feature type="region of interest" description="Disordered" evidence="6">
    <location>
        <begin position="15"/>
        <end position="69"/>
    </location>
</feature>
<evidence type="ECO:0000259" key="7">
    <source>
        <dbReference type="Pfam" id="PF24807"/>
    </source>
</evidence>
<feature type="region of interest" description="Disordered" evidence="6">
    <location>
        <begin position="376"/>
        <end position="397"/>
    </location>
</feature>
<dbReference type="PROSITE" id="PS50082">
    <property type="entry name" value="WD_REPEATS_2"/>
    <property type="match status" value="2"/>
</dbReference>
<reference evidence="8" key="1">
    <citation type="submission" date="2022-08" db="EMBL/GenBank/DDBJ databases">
        <title>A Global Phylogenomic Analysis of the Shiitake Genus Lentinula.</title>
        <authorList>
            <consortium name="DOE Joint Genome Institute"/>
            <person name="Sierra-Patev S."/>
            <person name="Min B."/>
            <person name="Naranjo-Ortiz M."/>
            <person name="Looney B."/>
            <person name="Konkel Z."/>
            <person name="Slot J.C."/>
            <person name="Sakamoto Y."/>
            <person name="Steenwyk J.L."/>
            <person name="Rokas A."/>
            <person name="Carro J."/>
            <person name="Camarero S."/>
            <person name="Ferreira P."/>
            <person name="Molpeceres G."/>
            <person name="Ruiz-Duenas F.J."/>
            <person name="Serrano A."/>
            <person name="Henrissat B."/>
            <person name="Drula E."/>
            <person name="Hughes K.W."/>
            <person name="Mata J.L."/>
            <person name="Ishikawa N.K."/>
            <person name="Vargas-Isla R."/>
            <person name="Ushijima S."/>
            <person name="Smith C.A."/>
            <person name="Ahrendt S."/>
            <person name="Andreopoulos W."/>
            <person name="He G."/>
            <person name="Labutti K."/>
            <person name="Lipzen A."/>
            <person name="Ng V."/>
            <person name="Riley R."/>
            <person name="Sandor L."/>
            <person name="Barry K."/>
            <person name="Martinez A.T."/>
            <person name="Xiao Y."/>
            <person name="Gibbons J.G."/>
            <person name="Terashima K."/>
            <person name="Grigoriev I.V."/>
            <person name="Hibbett D.S."/>
        </authorList>
    </citation>
    <scope>NUCLEOTIDE SEQUENCE</scope>
    <source>
        <strain evidence="8">JLM2183</strain>
    </source>
</reference>
<organism evidence="8 10">
    <name type="scientific">Lentinula aciculospora</name>
    <dbReference type="NCBI Taxonomy" id="153920"/>
    <lineage>
        <taxon>Eukaryota</taxon>
        <taxon>Fungi</taxon>
        <taxon>Dikarya</taxon>
        <taxon>Basidiomycota</taxon>
        <taxon>Agaricomycotina</taxon>
        <taxon>Agaricomycetes</taxon>
        <taxon>Agaricomycetidae</taxon>
        <taxon>Agaricales</taxon>
        <taxon>Marasmiineae</taxon>
        <taxon>Omphalotaceae</taxon>
        <taxon>Lentinula</taxon>
    </lineage>
</organism>
<dbReference type="GO" id="GO:0010997">
    <property type="term" value="F:anaphase-promoting complex binding"/>
    <property type="evidence" value="ECO:0007669"/>
    <property type="project" value="InterPro"/>
</dbReference>
<dbReference type="Pfam" id="PF24807">
    <property type="entry name" value="WD40_CDC20-Fz"/>
    <property type="match status" value="1"/>
</dbReference>
<dbReference type="InterPro" id="IPR019775">
    <property type="entry name" value="WD40_repeat_CS"/>
</dbReference>
<evidence type="ECO:0000256" key="2">
    <source>
        <dbReference type="ARBA" id="ARBA00022574"/>
    </source>
</evidence>